<keyword evidence="3" id="KW-0677">Repeat</keyword>
<evidence type="ECO:0000313" key="7">
    <source>
        <dbReference type="Proteomes" id="UP000325440"/>
    </source>
</evidence>
<comment type="similarity">
    <text evidence="1">Belongs to the WD repeat PWP2 family.</text>
</comment>
<feature type="domain" description="Small-subunit processome Utp12" evidence="5">
    <location>
        <begin position="783"/>
        <end position="879"/>
    </location>
</feature>
<feature type="repeat" description="WD" evidence="4">
    <location>
        <begin position="507"/>
        <end position="541"/>
    </location>
</feature>
<evidence type="ECO:0000256" key="3">
    <source>
        <dbReference type="ARBA" id="ARBA00022737"/>
    </source>
</evidence>
<dbReference type="SUPFAM" id="SSF82171">
    <property type="entry name" value="DPP6 N-terminal domain-like"/>
    <property type="match status" value="1"/>
</dbReference>
<evidence type="ECO:0000313" key="6">
    <source>
        <dbReference type="EMBL" id="VVC44496.1"/>
    </source>
</evidence>
<dbReference type="EMBL" id="CABPRJ010002381">
    <property type="protein sequence ID" value="VVC44496.1"/>
    <property type="molecule type" value="Genomic_DNA"/>
</dbReference>
<feature type="repeat" description="WD" evidence="4">
    <location>
        <begin position="379"/>
        <end position="420"/>
    </location>
</feature>
<dbReference type="PROSITE" id="PS50082">
    <property type="entry name" value="WD_REPEATS_2"/>
    <property type="match status" value="4"/>
</dbReference>
<reference evidence="6 7" key="1">
    <citation type="submission" date="2019-08" db="EMBL/GenBank/DDBJ databases">
        <authorList>
            <person name="Alioto T."/>
            <person name="Alioto T."/>
            <person name="Gomez Garrido J."/>
        </authorList>
    </citation>
    <scope>NUCLEOTIDE SEQUENCE [LARGE SCALE GENOMIC DNA]</scope>
</reference>
<dbReference type="InterPro" id="IPR036322">
    <property type="entry name" value="WD40_repeat_dom_sf"/>
</dbReference>
<evidence type="ECO:0000259" key="5">
    <source>
        <dbReference type="Pfam" id="PF04003"/>
    </source>
</evidence>
<proteinExistence type="inferred from homology"/>
<dbReference type="InterPro" id="IPR007148">
    <property type="entry name" value="SSU_processome_Utp12"/>
</dbReference>
<dbReference type="Pfam" id="PF04003">
    <property type="entry name" value="Utp12"/>
    <property type="match status" value="1"/>
</dbReference>
<evidence type="ECO:0000256" key="4">
    <source>
        <dbReference type="PROSITE-ProRule" id="PRU00221"/>
    </source>
</evidence>
<dbReference type="PROSITE" id="PS50294">
    <property type="entry name" value="WD_REPEATS_REGION"/>
    <property type="match status" value="3"/>
</dbReference>
<dbReference type="GO" id="GO:0034388">
    <property type="term" value="C:Pwp2p-containing subcomplex of 90S preribosome"/>
    <property type="evidence" value="ECO:0007669"/>
    <property type="project" value="TreeGrafter"/>
</dbReference>
<feature type="repeat" description="WD" evidence="4">
    <location>
        <begin position="421"/>
        <end position="462"/>
    </location>
</feature>
<accession>A0A5E4NHR3</accession>
<organism evidence="6 7">
    <name type="scientific">Cinara cedri</name>
    <dbReference type="NCBI Taxonomy" id="506608"/>
    <lineage>
        <taxon>Eukaryota</taxon>
        <taxon>Metazoa</taxon>
        <taxon>Ecdysozoa</taxon>
        <taxon>Arthropoda</taxon>
        <taxon>Hexapoda</taxon>
        <taxon>Insecta</taxon>
        <taxon>Pterygota</taxon>
        <taxon>Neoptera</taxon>
        <taxon>Paraneoptera</taxon>
        <taxon>Hemiptera</taxon>
        <taxon>Sternorrhyncha</taxon>
        <taxon>Aphidomorpha</taxon>
        <taxon>Aphidoidea</taxon>
        <taxon>Aphididae</taxon>
        <taxon>Lachninae</taxon>
        <taxon>Cinara</taxon>
    </lineage>
</organism>
<dbReference type="GO" id="GO:0000028">
    <property type="term" value="P:ribosomal small subunit assembly"/>
    <property type="evidence" value="ECO:0007669"/>
    <property type="project" value="TreeGrafter"/>
</dbReference>
<keyword evidence="7" id="KW-1185">Reference proteome</keyword>
<dbReference type="Gene3D" id="2.130.10.10">
    <property type="entry name" value="YVTN repeat-like/Quinoprotein amine dehydrogenase"/>
    <property type="match status" value="3"/>
</dbReference>
<dbReference type="SMART" id="SM00320">
    <property type="entry name" value="WD40"/>
    <property type="match status" value="11"/>
</dbReference>
<dbReference type="GO" id="GO:0000462">
    <property type="term" value="P:maturation of SSU-rRNA from tricistronic rRNA transcript (SSU-rRNA, 5.8S rRNA, LSU-rRNA)"/>
    <property type="evidence" value="ECO:0007669"/>
    <property type="project" value="TreeGrafter"/>
</dbReference>
<protein>
    <submittedName>
        <fullName evidence="6">WD40-repeat-containing domain,Quinoprotein amine dehydrogenase, beta chain-like,WD40 repeat, conserved</fullName>
    </submittedName>
</protein>
<dbReference type="OrthoDB" id="3142434at2759"/>
<keyword evidence="2 4" id="KW-0853">WD repeat</keyword>
<dbReference type="AlphaFoldDB" id="A0A5E4NHR3"/>
<dbReference type="InterPro" id="IPR011044">
    <property type="entry name" value="Quino_amine_DH_bsu"/>
</dbReference>
<dbReference type="SUPFAM" id="SSF50978">
    <property type="entry name" value="WD40 repeat-like"/>
    <property type="match status" value="1"/>
</dbReference>
<dbReference type="PANTHER" id="PTHR19858:SF0">
    <property type="entry name" value="PERIODIC TRYPTOPHAN PROTEIN 2 HOMOLOG"/>
    <property type="match status" value="1"/>
</dbReference>
<dbReference type="InterPro" id="IPR015943">
    <property type="entry name" value="WD40/YVTN_repeat-like_dom_sf"/>
</dbReference>
<dbReference type="Pfam" id="PF00400">
    <property type="entry name" value="WD40"/>
    <property type="match status" value="4"/>
</dbReference>
<dbReference type="CDD" id="cd00200">
    <property type="entry name" value="WD40"/>
    <property type="match status" value="1"/>
</dbReference>
<sequence length="911" mass="102010">MRFNYKFSNILGTVYRKGNLNFTPDGNSVISPVGNRISKYDLKNNTSCTLPVESSHNYEQIAISPDGSLLFAVNEVGEADLISLISNKVIHKYRFNNKVHHLSFSPDGKHIAACKLNKIFILQTPGHFLGQFNQFALERVFSDILGDTTFVAWTDDSSIFAVGSKDATMRLYTLGNYSNFRPYSLTGHSDSIIGIFFEANSLDLMAVSRNGHLTVWQCSLSLNEMITVENIDKKRLKLNDDDEDDIDMSKGEDRERYLTDKEEKNNIKTLPKDSTNLLSYRKLSRHFLNDHLKEEHSNLKMTAADYHKKVKILVTGFSNGSFLIFEMVGISLIHSLNISDTSISTIVLNNTGDWLAIGCEGHGQLLVWEWQSETYVMKQQAHGSEISSLTYSSDSVYIATGGEDGKVKMWNNQSGFCFVTFKEHTSTVTDVVFAPNNKFVVSSSLDGTVRAFDLARYRNFKTFVALRPVQFSCVSIDSTGEFVAAGGQDVFEAYLWSMKIGRLLEVLSGHEGPIVSLAFSPITSSSTLVTASWDKSLRIWNAVENASDHEIVQLFADGLCVAFRPDGKEIVVATLDGQLLFFDVQTATQVGSIEGRNDLGSGRKDTDLVTAKKNLQAKAFNSVCYSADGQFVIAGGQSKNVCIYNVAQGILLKKFEITQNQSFDAVLEVINRRKMTEFGNKDLVEERETREGGNVRLKLPGVQKGDLAARTFKPEVNVFDVKFSPTGLSWAAATTEGILVYSLNSGFVFDPFHLEIGITPKKTRETLNKKEYASALMMALRLNEPKLTSEILENIPPNDIELTVVSLPQIYVEKVCKHIAIILITTIHIEFYVKWIKCLLNSHKPHKTIVLTLQSNLSKRYSDLSKVCDYNKYTLKVIKRIASLQINKCKEEVKSEYELMEVDENNVISIQ</sequence>
<name>A0A5E4NHR3_9HEMI</name>
<evidence type="ECO:0000256" key="1">
    <source>
        <dbReference type="ARBA" id="ARBA00010226"/>
    </source>
</evidence>
<dbReference type="InterPro" id="IPR001680">
    <property type="entry name" value="WD40_rpt"/>
</dbReference>
<dbReference type="PANTHER" id="PTHR19858">
    <property type="entry name" value="WD40 REPEAT PROTEIN"/>
    <property type="match status" value="1"/>
</dbReference>
<dbReference type="GO" id="GO:0032040">
    <property type="term" value="C:small-subunit processome"/>
    <property type="evidence" value="ECO:0007669"/>
    <property type="project" value="TreeGrafter"/>
</dbReference>
<evidence type="ECO:0000256" key="2">
    <source>
        <dbReference type="ARBA" id="ARBA00022574"/>
    </source>
</evidence>
<feature type="repeat" description="WD" evidence="4">
    <location>
        <begin position="185"/>
        <end position="217"/>
    </location>
</feature>
<dbReference type="InterPro" id="IPR027145">
    <property type="entry name" value="PWP2"/>
</dbReference>
<dbReference type="SUPFAM" id="SSF50969">
    <property type="entry name" value="YVTN repeat-like/Quinoprotein amine dehydrogenase"/>
    <property type="match status" value="1"/>
</dbReference>
<gene>
    <name evidence="6" type="ORF">CINCED_3A007791</name>
</gene>
<dbReference type="Proteomes" id="UP000325440">
    <property type="component" value="Unassembled WGS sequence"/>
</dbReference>